<dbReference type="PANTHER" id="PTHR12138">
    <property type="entry name" value="PRIMATE-EXPANDED PROTEIN FAMILY"/>
    <property type="match status" value="1"/>
</dbReference>
<accession>A0A7N9ICM8</accession>
<proteinExistence type="predicted"/>
<reference evidence="1" key="3">
    <citation type="submission" date="2025-09" db="UniProtKB">
        <authorList>
            <consortium name="Ensembl"/>
        </authorList>
    </citation>
    <scope>IDENTIFICATION</scope>
</reference>
<sequence length="92" mass="10149">MRSGVRDQQPGQHTKALSLQKYKKLARITGAHHHTWLIFVLLVETGFRHLGQAGLGLLTSSDLLALVSQTVGITGVSHRTWPVLFSITLTSY</sequence>
<evidence type="ECO:0000313" key="1">
    <source>
        <dbReference type="Ensembl" id="ENSMFAP00000053076.1"/>
    </source>
</evidence>
<dbReference type="PRINTS" id="PR02045">
    <property type="entry name" value="F138DOMAIN"/>
</dbReference>
<organism evidence="1 2">
    <name type="scientific">Macaca fascicularis</name>
    <name type="common">Crab-eating macaque</name>
    <name type="synonym">Cynomolgus monkey</name>
    <dbReference type="NCBI Taxonomy" id="9541"/>
    <lineage>
        <taxon>Eukaryota</taxon>
        <taxon>Metazoa</taxon>
        <taxon>Chordata</taxon>
        <taxon>Craniata</taxon>
        <taxon>Vertebrata</taxon>
        <taxon>Euteleostomi</taxon>
        <taxon>Mammalia</taxon>
        <taxon>Eutheria</taxon>
        <taxon>Euarchontoglires</taxon>
        <taxon>Primates</taxon>
        <taxon>Haplorrhini</taxon>
        <taxon>Catarrhini</taxon>
        <taxon>Cercopithecidae</taxon>
        <taxon>Cercopithecinae</taxon>
        <taxon>Macaca</taxon>
    </lineage>
</organism>
<evidence type="ECO:0000313" key="2">
    <source>
        <dbReference type="Proteomes" id="UP000233100"/>
    </source>
</evidence>
<dbReference type="AlphaFoldDB" id="A0A7N9ICM8"/>
<dbReference type="GeneTree" id="ENSGT01120000271815"/>
<dbReference type="Ensembl" id="ENSMFAT00000092924.1">
    <property type="protein sequence ID" value="ENSMFAP00000053076.1"/>
    <property type="gene ID" value="ENSMFAG00000056033.1"/>
</dbReference>
<reference evidence="1 2" key="1">
    <citation type="submission" date="2013-03" db="EMBL/GenBank/DDBJ databases">
        <authorList>
            <person name="Warren W."/>
            <person name="Wilson R.K."/>
        </authorList>
    </citation>
    <scope>NUCLEOTIDE SEQUENCE</scope>
</reference>
<keyword evidence="2" id="KW-1185">Reference proteome</keyword>
<reference evidence="1" key="2">
    <citation type="submission" date="2025-08" db="UniProtKB">
        <authorList>
            <consortium name="Ensembl"/>
        </authorList>
    </citation>
    <scope>IDENTIFICATION</scope>
</reference>
<name>A0A7N9ICM8_MACFA</name>
<dbReference type="PANTHER" id="PTHR12138:SF152">
    <property type="entry name" value="C2H2-TYPE DOMAIN-CONTAINING PROTEIN"/>
    <property type="match status" value="1"/>
</dbReference>
<protein>
    <submittedName>
        <fullName evidence="1">Uncharacterized protein</fullName>
    </submittedName>
</protein>
<dbReference type="Proteomes" id="UP000233100">
    <property type="component" value="Chromosome 5"/>
</dbReference>